<dbReference type="CDD" id="cd05911">
    <property type="entry name" value="Firefly_Luc_like"/>
    <property type="match status" value="1"/>
</dbReference>
<organism evidence="6 7">
    <name type="scientific">Caenorhabditis bovis</name>
    <dbReference type="NCBI Taxonomy" id="2654633"/>
    <lineage>
        <taxon>Eukaryota</taxon>
        <taxon>Metazoa</taxon>
        <taxon>Ecdysozoa</taxon>
        <taxon>Nematoda</taxon>
        <taxon>Chromadorea</taxon>
        <taxon>Rhabditida</taxon>
        <taxon>Rhabditina</taxon>
        <taxon>Rhabditomorpha</taxon>
        <taxon>Rhabditoidea</taxon>
        <taxon>Rhabditidae</taxon>
        <taxon>Peloderinae</taxon>
        <taxon>Caenorhabditis</taxon>
    </lineage>
</organism>
<evidence type="ECO:0000256" key="3">
    <source>
        <dbReference type="ARBA" id="ARBA00023140"/>
    </source>
</evidence>
<comment type="caution">
    <text evidence="6">The sequence shown here is derived from an EMBL/GenBank/DDBJ whole genome shotgun (WGS) entry which is preliminary data.</text>
</comment>
<comment type="similarity">
    <text evidence="2">Belongs to the ATP-dependent AMP-binding enzyme family.</text>
</comment>
<dbReference type="PROSITE" id="PS00455">
    <property type="entry name" value="AMP_BINDING"/>
    <property type="match status" value="1"/>
</dbReference>
<reference evidence="6 7" key="1">
    <citation type="submission" date="2020-04" db="EMBL/GenBank/DDBJ databases">
        <authorList>
            <person name="Laetsch R D."/>
            <person name="Stevens L."/>
            <person name="Kumar S."/>
            <person name="Blaxter L. M."/>
        </authorList>
    </citation>
    <scope>NUCLEOTIDE SEQUENCE [LARGE SCALE GENOMIC DNA]</scope>
</reference>
<proteinExistence type="inferred from homology"/>
<dbReference type="InterPro" id="IPR000873">
    <property type="entry name" value="AMP-dep_synth/lig_dom"/>
</dbReference>
<dbReference type="Proteomes" id="UP000494206">
    <property type="component" value="Unassembled WGS sequence"/>
</dbReference>
<feature type="domain" description="AMP-dependent synthetase/ligase" evidence="4">
    <location>
        <begin position="25"/>
        <end position="403"/>
    </location>
</feature>
<dbReference type="InterPro" id="IPR020845">
    <property type="entry name" value="AMP-binding_CS"/>
</dbReference>
<accession>A0A8S1E5B0</accession>
<evidence type="ECO:0000259" key="5">
    <source>
        <dbReference type="Pfam" id="PF13193"/>
    </source>
</evidence>
<dbReference type="Pfam" id="PF13193">
    <property type="entry name" value="AMP-binding_C"/>
    <property type="match status" value="1"/>
</dbReference>
<dbReference type="SUPFAM" id="SSF56801">
    <property type="entry name" value="Acetyl-CoA synthetase-like"/>
    <property type="match status" value="1"/>
</dbReference>
<evidence type="ECO:0000313" key="6">
    <source>
        <dbReference type="EMBL" id="CAB3398796.1"/>
    </source>
</evidence>
<evidence type="ECO:0000259" key="4">
    <source>
        <dbReference type="Pfam" id="PF00501"/>
    </source>
</evidence>
<feature type="domain" description="AMP-binding enzyme C-terminal" evidence="5">
    <location>
        <begin position="453"/>
        <end position="528"/>
    </location>
</feature>
<dbReference type="InterPro" id="IPR025110">
    <property type="entry name" value="AMP-bd_C"/>
</dbReference>
<dbReference type="EMBL" id="CADEPM010000001">
    <property type="protein sequence ID" value="CAB3398796.1"/>
    <property type="molecule type" value="Genomic_DNA"/>
</dbReference>
<evidence type="ECO:0000256" key="2">
    <source>
        <dbReference type="ARBA" id="ARBA00006432"/>
    </source>
</evidence>
<dbReference type="FunFam" id="3.30.300.30:FF:000007">
    <property type="entry name" value="4-coumarate--CoA ligase 2"/>
    <property type="match status" value="1"/>
</dbReference>
<dbReference type="OrthoDB" id="10253869at2759"/>
<protein>
    <submittedName>
        <fullName evidence="6">Uncharacterized protein</fullName>
    </submittedName>
</protein>
<gene>
    <name evidence="6" type="ORF">CBOVIS_LOCUS2034</name>
</gene>
<dbReference type="Gene3D" id="3.30.300.30">
    <property type="match status" value="1"/>
</dbReference>
<keyword evidence="7" id="KW-1185">Reference proteome</keyword>
<comment type="subcellular location">
    <subcellularLocation>
        <location evidence="1">Peroxisome</location>
    </subcellularLocation>
</comment>
<dbReference type="PANTHER" id="PTHR24096">
    <property type="entry name" value="LONG-CHAIN-FATTY-ACID--COA LIGASE"/>
    <property type="match status" value="1"/>
</dbReference>
<evidence type="ECO:0000256" key="1">
    <source>
        <dbReference type="ARBA" id="ARBA00004275"/>
    </source>
</evidence>
<dbReference type="InterPro" id="IPR045851">
    <property type="entry name" value="AMP-bd_C_sf"/>
</dbReference>
<name>A0A8S1E5B0_9PELO</name>
<dbReference type="PANTHER" id="PTHR24096:SF422">
    <property type="entry name" value="BCDNA.GH02901"/>
    <property type="match status" value="1"/>
</dbReference>
<sequence length="541" mass="60525">MPHKSPYPNVPIPERTVHDFVLEALEKNIREKKNEIAFIDSSNNYAPYTNETLKSEAYTVGSYLYSIGFKKDVAATYLPNTVHYAAFFLGVAMNGGAISGASALFTDFELHKQLVDSNAKVVLTNHVSLPRLLLAIKDTKVAKIIVVGQNRENALPEIAVSWDQVMQTPIVDIPKPKIDVRRDVIFLPFSSGTTGSPKGVMQTHYNFMAMIASYYTLEEASFKGGFDGWDWTKENACLYLPIYHNYGFNMMLRCVIRNMTGVLIHQFDLKLFLKVLQDYKVRVLPMAPPIVVMLSKSPLCDEFNITSLHAVFVAAAPIGKDLIEKLMKRHPNIKYVQQGYGMTECTLASHLPDLRVKVPIGSVGRLAPNYSMMIVNPDTWIELPDGQQGEICLGGPTVMLGYLSKPKETAAIVRNGWLHTGDIGYVDADGFLYIVDRMKELIKVRGLQVAPSELEDVLLSNPRIRDCAVVGVPHELLGEVPKAYVVKADRMLTENEVKEFVKVKVAEFKYLEGGVEFIDQIPKSAAGKILRRVLRDRNNNK</sequence>
<dbReference type="AlphaFoldDB" id="A0A8S1E5B0"/>
<dbReference type="GO" id="GO:0005777">
    <property type="term" value="C:peroxisome"/>
    <property type="evidence" value="ECO:0007669"/>
    <property type="project" value="UniProtKB-SubCell"/>
</dbReference>
<keyword evidence="3" id="KW-0576">Peroxisome</keyword>
<dbReference type="Pfam" id="PF00501">
    <property type="entry name" value="AMP-binding"/>
    <property type="match status" value="1"/>
</dbReference>
<dbReference type="GO" id="GO:0016405">
    <property type="term" value="F:CoA-ligase activity"/>
    <property type="evidence" value="ECO:0007669"/>
    <property type="project" value="TreeGrafter"/>
</dbReference>
<dbReference type="InterPro" id="IPR042099">
    <property type="entry name" value="ANL_N_sf"/>
</dbReference>
<dbReference type="Gene3D" id="3.40.50.12780">
    <property type="entry name" value="N-terminal domain of ligase-like"/>
    <property type="match status" value="1"/>
</dbReference>
<evidence type="ECO:0000313" key="7">
    <source>
        <dbReference type="Proteomes" id="UP000494206"/>
    </source>
</evidence>